<evidence type="ECO:0000313" key="5">
    <source>
        <dbReference type="EMBL" id="QBE95043.1"/>
    </source>
</evidence>
<evidence type="ECO:0000256" key="3">
    <source>
        <dbReference type="SAM" id="SignalP"/>
    </source>
</evidence>
<keyword evidence="1 3" id="KW-0732">Signal</keyword>
<proteinExistence type="predicted"/>
<dbReference type="AlphaFoldDB" id="A0A4P6LVE8"/>
<dbReference type="PROSITE" id="PS51257">
    <property type="entry name" value="PROKAR_LIPOPROTEIN"/>
    <property type="match status" value="1"/>
</dbReference>
<dbReference type="Proteomes" id="UP000289794">
    <property type="component" value="Chromosome"/>
</dbReference>
<name>A0A4P6LVE8_9FIRM</name>
<feature type="signal peptide" evidence="3">
    <location>
        <begin position="1"/>
        <end position="21"/>
    </location>
</feature>
<feature type="compositionally biased region" description="Low complexity" evidence="2">
    <location>
        <begin position="26"/>
        <end position="41"/>
    </location>
</feature>
<sequence length="183" mass="20290">MKRTLIILLLLALALSLTACGGDGGSKTSSESPSPAESSKTSSDEARSDETIYYSIGEYAKTEHYEVAIVKVTKPTEWKFKPEEGKEYVAVEISVKNISDENGSVKQSEFQYKGEDGKLHGRYPDTYSGFGVEPDTFGAEDIEIGQTFNGTIVYLMPESMKEVELWFRESYTTTPDAAFKFSK</sequence>
<feature type="region of interest" description="Disordered" evidence="2">
    <location>
        <begin position="23"/>
        <end position="47"/>
    </location>
</feature>
<dbReference type="InterPro" id="IPR029051">
    <property type="entry name" value="DUF4352"/>
</dbReference>
<dbReference type="InterPro" id="IPR029050">
    <property type="entry name" value="Immunoprotect_excell_Ig-like"/>
</dbReference>
<evidence type="ECO:0000256" key="2">
    <source>
        <dbReference type="SAM" id="MobiDB-lite"/>
    </source>
</evidence>
<dbReference type="Gene3D" id="2.60.40.1240">
    <property type="match status" value="1"/>
</dbReference>
<feature type="domain" description="DUF4352" evidence="4">
    <location>
        <begin position="54"/>
        <end position="171"/>
    </location>
</feature>
<dbReference type="RefSeq" id="WP_130179732.1">
    <property type="nucleotide sequence ID" value="NZ_CP035945.1"/>
</dbReference>
<dbReference type="EMBL" id="CP035945">
    <property type="protein sequence ID" value="QBE95043.1"/>
    <property type="molecule type" value="Genomic_DNA"/>
</dbReference>
<dbReference type="Pfam" id="PF11611">
    <property type="entry name" value="DUF4352"/>
    <property type="match status" value="1"/>
</dbReference>
<evidence type="ECO:0000259" key="4">
    <source>
        <dbReference type="Pfam" id="PF11611"/>
    </source>
</evidence>
<evidence type="ECO:0000256" key="1">
    <source>
        <dbReference type="ARBA" id="ARBA00022729"/>
    </source>
</evidence>
<reference evidence="5 6" key="1">
    <citation type="submission" date="2019-01" db="EMBL/GenBank/DDBJ databases">
        <title>PMF-metabolizing Aryl O-demethylase.</title>
        <authorList>
            <person name="Kim M."/>
        </authorList>
    </citation>
    <scope>NUCLEOTIDE SEQUENCE [LARGE SCALE GENOMIC DNA]</scope>
    <source>
        <strain evidence="5 6">PMF1</strain>
    </source>
</reference>
<accession>A0A4P6LVE8</accession>
<dbReference type="KEGG" id="bpro:PMF13cell1_00542"/>
<gene>
    <name evidence="5" type="ORF">PMF13cell1_00542</name>
</gene>
<organism evidence="5 6">
    <name type="scientific">Blautia producta</name>
    <dbReference type="NCBI Taxonomy" id="33035"/>
    <lineage>
        <taxon>Bacteria</taxon>
        <taxon>Bacillati</taxon>
        <taxon>Bacillota</taxon>
        <taxon>Clostridia</taxon>
        <taxon>Lachnospirales</taxon>
        <taxon>Lachnospiraceae</taxon>
        <taxon>Blautia</taxon>
    </lineage>
</organism>
<protein>
    <recommendedName>
        <fullName evidence="4">DUF4352 domain-containing protein</fullName>
    </recommendedName>
</protein>
<evidence type="ECO:0000313" key="6">
    <source>
        <dbReference type="Proteomes" id="UP000289794"/>
    </source>
</evidence>
<feature type="chain" id="PRO_5039487055" description="DUF4352 domain-containing protein" evidence="3">
    <location>
        <begin position="22"/>
        <end position="183"/>
    </location>
</feature>